<dbReference type="InterPro" id="IPR006315">
    <property type="entry name" value="OM_autotransptr_brl_dom"/>
</dbReference>
<dbReference type="Gene3D" id="2.40.128.130">
    <property type="entry name" value="Autotransporter beta-domain"/>
    <property type="match status" value="1"/>
</dbReference>
<reference evidence="3 4" key="1">
    <citation type="submission" date="2014-07" db="EMBL/GenBank/DDBJ databases">
        <authorList>
            <person name="Bishop-Lilly K.A."/>
            <person name="Broomall S.M."/>
            <person name="Chain P.S."/>
            <person name="Chertkov O."/>
            <person name="Coyne S.R."/>
            <person name="Daligault H.E."/>
            <person name="Davenport K.W."/>
            <person name="Erkkila T."/>
            <person name="Frey K.G."/>
            <person name="Gibbons H.S."/>
            <person name="Gu W."/>
            <person name="Jaissle J."/>
            <person name="Johnson S.L."/>
            <person name="Koroleva G.I."/>
            <person name="Ladner J.T."/>
            <person name="Lo C.-C."/>
            <person name="Minogue T.D."/>
            <person name="Munk C."/>
            <person name="Palacios G.F."/>
            <person name="Redden C.L."/>
            <person name="Rosenzweig C.N."/>
            <person name="Scholz M.B."/>
            <person name="Teshima H."/>
            <person name="Xu Y."/>
        </authorList>
    </citation>
    <scope>NUCLEOTIDE SEQUENCE [LARGE SCALE GENOMIC DNA]</scope>
    <source>
        <strain evidence="3 4">ATCC 33641</strain>
    </source>
</reference>
<proteinExistence type="predicted"/>
<evidence type="ECO:0000256" key="1">
    <source>
        <dbReference type="ARBA" id="ARBA00023026"/>
    </source>
</evidence>
<dbReference type="CDD" id="cd01344">
    <property type="entry name" value="PL2_Passenger_AT"/>
    <property type="match status" value="1"/>
</dbReference>
<dbReference type="Proteomes" id="UP000029430">
    <property type="component" value="Unassembled WGS sequence"/>
</dbReference>
<dbReference type="SMART" id="SM00869">
    <property type="entry name" value="Autotransporter"/>
    <property type="match status" value="1"/>
</dbReference>
<dbReference type="Pfam" id="PF20585">
    <property type="entry name" value="Pectate_lyase_5"/>
    <property type="match status" value="1"/>
</dbReference>
<dbReference type="InterPro" id="IPR046776">
    <property type="entry name" value="Pectate_lyase_5"/>
</dbReference>
<dbReference type="InterPro" id="IPR005546">
    <property type="entry name" value="Autotransporte_beta"/>
</dbReference>
<comment type="caution">
    <text evidence="3">The sequence shown here is derived from an EMBL/GenBank/DDBJ whole genome shotgun (WGS) entry which is preliminary data.</text>
</comment>
<dbReference type="InterPro" id="IPR050909">
    <property type="entry name" value="Bact_Autotransporter_VF"/>
</dbReference>
<keyword evidence="1" id="KW-0843">Virulence</keyword>
<dbReference type="Gene3D" id="2.160.20.20">
    <property type="match status" value="1"/>
</dbReference>
<gene>
    <name evidence="3" type="ORF">DJ58_4201</name>
</gene>
<dbReference type="InterPro" id="IPR012332">
    <property type="entry name" value="Autotransporter_pectin_lyase_C"/>
</dbReference>
<dbReference type="GeneID" id="57906074"/>
<dbReference type="Pfam" id="PF18883">
    <property type="entry name" value="AC_1"/>
    <property type="match status" value="1"/>
</dbReference>
<dbReference type="SUPFAM" id="SSF103515">
    <property type="entry name" value="Autotransporter"/>
    <property type="match status" value="1"/>
</dbReference>
<organism evidence="3 4">
    <name type="scientific">Yersinia frederiksenii ATCC 33641</name>
    <dbReference type="NCBI Taxonomy" id="349966"/>
    <lineage>
        <taxon>Bacteria</taxon>
        <taxon>Pseudomonadati</taxon>
        <taxon>Pseudomonadota</taxon>
        <taxon>Gammaproteobacteria</taxon>
        <taxon>Enterobacterales</taxon>
        <taxon>Yersiniaceae</taxon>
        <taxon>Yersinia</taxon>
    </lineage>
</organism>
<dbReference type="InterPro" id="IPR024973">
    <property type="entry name" value="ESPR"/>
</dbReference>
<dbReference type="PROSITE" id="PS51208">
    <property type="entry name" value="AUTOTRANSPORTER"/>
    <property type="match status" value="1"/>
</dbReference>
<evidence type="ECO:0000313" key="4">
    <source>
        <dbReference type="Proteomes" id="UP000029430"/>
    </source>
</evidence>
<protein>
    <submittedName>
        <fullName evidence="3">Outer membrane autotransporter barrel domain protein</fullName>
    </submittedName>
</protein>
<dbReference type="InterPro" id="IPR036709">
    <property type="entry name" value="Autotransporte_beta_dom_sf"/>
</dbReference>
<dbReference type="RefSeq" id="WP_032913224.1">
    <property type="nucleotide sequence ID" value="NZ_KN150731.1"/>
</dbReference>
<dbReference type="Pfam" id="PF13018">
    <property type="entry name" value="ESPR"/>
    <property type="match status" value="1"/>
</dbReference>
<evidence type="ECO:0000259" key="2">
    <source>
        <dbReference type="PROSITE" id="PS51208"/>
    </source>
</evidence>
<dbReference type="InterPro" id="IPR011050">
    <property type="entry name" value="Pectin_lyase_fold/virulence"/>
</dbReference>
<sequence>MNTIFKVIWNVSLNIWVAVGELAKGKQKSKTIRQPLTTQTSNNALTQCITTKIGVLAAAVMGVFGMQPAWAITSAECTAMGASCVAVSTVAAFNSALTSGTATTILLLNDITMNSNVAVNQATSNRKDIVIDGGGYSLSTGIYSFTFTNQSNVAWGGAGSFTLSNMAALNSTTALGYTVANMDVNSAINIVFNDINSVTDSMLAVLGVMGDGSQANLNSQLVFGNITNPISLTFGTNHQLAQANNVKFTGNFILQATTGLYPAVFWTNATNAVSTIEFTSTADVSITSPRLTNGYTGRNNGFYMYTLDDGAKFTLNSDQYVFDTANNGLKIGSYDATTGFGSGAVIKLAAQNLGAIPTGNGISNTGGGNTGGMANGAVGAVDVIYNLATGSVINVSAAGSNGILATKTGAANNSGIYISSGATINAGTAGISASHAGTGNIILENKATGTITAATGISATNSGSTSIAITNSGIINSTTAGMAVSSTPAQTVNVNNTGGTINATAGTGVNVLTNALLNMVGGTITATGTASGLTFAGTTNSHVLTDLILNLNGTGSAFVKAAGVNLALNHITFNTVAGTVLNSLAGLTFADSANGRNLINVTGAGTGISSSGGVDLSNAYLNINISNSAGTGLQVSDGAVNTTTIGANTQITAPGATAINFSGTTAKTLNNNGIIDGSVTFSGTAAHTINNNGQLTGALTTGSGNDTLVLGSTSQSSGAINLGDGDNNVTIENGAQVSSITTGSGNDTFTINDMTQGSTYLGSLNAGTGSNTLNFNTSTDLLASTTSLQGFSSINLADSQITLSAGSNVGSGIINIDSNSELLFGNTFNGVLNASLGHVIAGDGSAIINNGANVTLNQANTFAGNWQINQGGALTANNSNQLGTTTIALNGTLNLNGAVTSNNALTGTGLLNIDTANNTFNFGVNTGAAFAGTVDMKNSIFALSGNNTSALGQASLIASTGAAITVDSGNQTLGNFTLNGATTTFTSGSSITTDTLAVTGDSIIQADTTLTTGGNLLDQDTGNSAQLINSSNTLSESELALLTLQDSLGNSLGSDASINVIQGVNTVAQAIYDYALSGVGGGLSMTSVLTRLALVSGQTLTLTSQGALDTNKLLTAQLTGSGNLAIGTDNSEMTLTNIANDYTGTTSVNGGILNLGSNNALGQTSALNTATGASTNINGHSQTVGTLTNAGTVTLGSGGSLNSGVLTNSNILNLAGGTLNLSAGGSSTASGGLTGNGTLNITGGDLAISAANSGLAGQTGIASGASVTLSSSGTLGSSGINVLGDLNLNGANAVLANVLSGSGDINTNAAVTLTGTNSFTGEHHIGAAGALTVTQAGNLGAATATVGLDTATSHLVLDGVSGALANTLSGVTGATVDVTNGANTSLTADNSNFLGQYALAGDSTLSVGSTSHLGANASVTLAGAQDKLALSGFNGTFGNTVTGSGVVQVTGGSDATLTGTNGINDAVSLDITDAILNLEDIAQFNHALTGNGTLNVARNLASTAFNFGSAVGGAFSGIVNLTNSTFALTADNAAALASATLKLSANNVTTVGTTDRTIQGLDLSGGTLIFDGAAPQSQATGVVSVTDLALNSGTISVTGTDSWNNDTPVVAPNLSILAQDRGDIMLALINAGTVTGDAGALNLMINGTSVNSGSQAVLSTVTQGGVTVANATHNYGLTSSDGNGGTGLYVNYSLSALELLTDGSNALLLATESGATANRELNARLSGIGGVQVDAINGALTLANGNNSYSGTTTVNAGTLILGADGAFGQTSLLNVLSGASTNINGHSQTVGALTNAGTVTLGSGGSLNSGVLTNSNILNLAGGTLNLSAGGSSTASGGLTGNGTLNITGGDLAISAANSGLAGQTGIASGASVTLSSSGTLGSSGINVLGDLNLNGANAVLANVLSGSGDINTNAAVTLTGTNSFTGEHHIGAAGALTVTQAGNLGAATATVGLDTATSHLVLDGVSGALANTLSGVTGATVDVTNGANTSLTADNSNFLGQYALAGDSTLSVGSTSHLGANASVTLAGAQDKLALSGFNGTFGNTVTGSGVVQVTGGSDATLTGTNGINDAVSLDITDAILNLEDIAQFNHALTGNGTLNVARNLASTAFNFGSAVGGAFSGIVNLTNTTFDLDGINTSTLTNATLKLSSGNQTSVADGVQNIGALAMNGGALLFNNIIDNSGVFSSAGTIVANSIDTTGGGIVKVNLPANVMPSLDGLPVMQLDEGEIIVTLASGTATGSGSELTLTDENGDPISSVVYQNIYNTGGSSAAAIGSFNYGLTTGNNYDGLYVNYGLKALQLLSTGNDALILTATLANNGQQSNDLSVQVSGSGDLAFVSANDGSTASLSNSSNSYTGATWVRSGNLRLDADSALGQTSLLAMSNATHVDLNGTQQVVGQLATETGSTLNFNDGKLTVTGGGQVDGALSGSGELSLTAGLLSITQGNTSFTGSTDIVSGATAHLYQVQGLGSGAINNNGMLNLDNTSGVLVNMLTGSSGNVQLTNSANVQLAGNNSGYSGLFSTDTGTVLTANNAQNLGNSSIANSGELILDTDSAWNLTNSITGSGTLVKRGSGTLNIESNTVSASLTTIENGLLQLGSAAAMVTLSVDESPLARSLVMSVASNLANLTSDVLITATGSLGGYGQVTGNVENSGRLIMPNALTGGDFGTFTIDGNYTGNNGTVVFNTVLSGDSSLTDRLLITGNTAGQSYVTVNNIGGTGARTSDGIKIIDVGGDSAGQFTLNGRAVAGAYEYFLYQGSLSTPTDGDWYLRTQADERRPEPASYTANLAAANSMFVTTLADRAGETLYTDVFTGEEKTTSLWLRNEGSHNRSRDDSGELKTQDNRYVMQLGGDVAQWSRNSQDLWRVGVMAGYANSSSSSVAQVTGYRSNGSVDGYSVGMYGTWFADSQQNAGAYVDTWLQYSWFNNQVDGQDLTTEKYDSKGFSAAIESGYAFKVGESADSNYFIQPKAQIVWMGVKADTHTESNGTVVSGEGNNNIQTRLGVKAFISPIQSAEKAKVPAFKPYVEANWIHNTKDFATSLDGITVKQAGAANIAELKLGVEGQINNKLNLWGNVGQQVGNNGYSDSSVTLGIKYNF</sequence>
<name>A0ABR4W8C7_YERFR</name>
<dbReference type="PANTHER" id="PTHR12338:SF5">
    <property type="entry name" value="ANTIGEN 43-RELATED"/>
    <property type="match status" value="1"/>
</dbReference>
<dbReference type="NCBIfam" id="TIGR01414">
    <property type="entry name" value="autotrans_barl"/>
    <property type="match status" value="1"/>
</dbReference>
<dbReference type="PANTHER" id="PTHR12338">
    <property type="entry name" value="AUTOTRANSPORTER"/>
    <property type="match status" value="1"/>
</dbReference>
<accession>A0ABR4W8C7</accession>
<feature type="domain" description="Autotransporter" evidence="2">
    <location>
        <begin position="2816"/>
        <end position="3099"/>
    </location>
</feature>
<keyword evidence="4" id="KW-1185">Reference proteome</keyword>
<dbReference type="EMBL" id="JPPS01000003">
    <property type="protein sequence ID" value="KGA48903.1"/>
    <property type="molecule type" value="Genomic_DNA"/>
</dbReference>
<evidence type="ECO:0000313" key="3">
    <source>
        <dbReference type="EMBL" id="KGA48903.1"/>
    </source>
</evidence>
<dbReference type="SUPFAM" id="SSF51126">
    <property type="entry name" value="Pectin lyase-like"/>
    <property type="match status" value="1"/>
</dbReference>
<dbReference type="InterPro" id="IPR043990">
    <property type="entry name" value="AC_1"/>
</dbReference>